<organism evidence="2 3">
    <name type="scientific">Cyclostephanos tholiformis</name>
    <dbReference type="NCBI Taxonomy" id="382380"/>
    <lineage>
        <taxon>Eukaryota</taxon>
        <taxon>Sar</taxon>
        <taxon>Stramenopiles</taxon>
        <taxon>Ochrophyta</taxon>
        <taxon>Bacillariophyta</taxon>
        <taxon>Coscinodiscophyceae</taxon>
        <taxon>Thalassiosirophycidae</taxon>
        <taxon>Stephanodiscales</taxon>
        <taxon>Stephanodiscaceae</taxon>
        <taxon>Cyclostephanos</taxon>
    </lineage>
</organism>
<evidence type="ECO:0000313" key="3">
    <source>
        <dbReference type="Proteomes" id="UP001530377"/>
    </source>
</evidence>
<feature type="region of interest" description="Disordered" evidence="1">
    <location>
        <begin position="225"/>
        <end position="247"/>
    </location>
</feature>
<accession>A0ABD3RUW9</accession>
<dbReference type="AlphaFoldDB" id="A0ABD3RUW9"/>
<gene>
    <name evidence="2" type="ORF">ACHAXA_000757</name>
</gene>
<feature type="compositionally biased region" description="Low complexity" evidence="1">
    <location>
        <begin position="34"/>
        <end position="60"/>
    </location>
</feature>
<feature type="region of interest" description="Disordered" evidence="1">
    <location>
        <begin position="487"/>
        <end position="604"/>
    </location>
</feature>
<comment type="caution">
    <text evidence="2">The sequence shown here is derived from an EMBL/GenBank/DDBJ whole genome shotgun (WGS) entry which is preliminary data.</text>
</comment>
<proteinExistence type="predicted"/>
<evidence type="ECO:0000256" key="1">
    <source>
        <dbReference type="SAM" id="MobiDB-lite"/>
    </source>
</evidence>
<feature type="region of interest" description="Disordered" evidence="1">
    <location>
        <begin position="1"/>
        <end position="90"/>
    </location>
</feature>
<feature type="compositionally biased region" description="Polar residues" evidence="1">
    <location>
        <begin position="488"/>
        <end position="500"/>
    </location>
</feature>
<sequence>MMNRHTSRSRSRAREMESRQPQEDGRQWSSMHVNNNGNSASNNNNASRSSSRPTTTTTTSMQVATPLPAPHQQGLVPSTPHSAPPPSSFQKTRCYRLNLERPFDIQSHKSPLGRDYTGPPVDDSDLPPAQGPVEYFPPPHLCSREELAWRRHSWGGGGALSNMGGDSTYTGGMSVVPSELLENLHASVSEESSSEADPTSIAISTARIFRGIVVDRNGVITSMNPRATRSQKGKGETKNKMGEKSRQAAKIDKAKDLIDEVVENGGASGSAMSDEENDPTKIVSLYVMGEYEDLNDLVRDGSKKLRDSKTLTDEDIQRYNRPRQFALQPMTSAMVLSPNSSHYNAGSPYGAESTMGLTSPSMASNIRKRVFSDKSRAIYNKVLGSAPKIKSSPRDTRAFGSSGRGGRMGASPGSFNSGHHQHHSGAFGCNPLGSPLAACDANRQQPQQQAYPTYFQQQCNFFPGNSDWTEVLGFSVNSIWNCGGNGEVTPTMSPHSNPSSPRGGAGSPLLHQQQFGAHGQGGHHTSTAPGGGAYNGSGATSPTESGYHSSSAAGYSGPHTGYHHQFSSNHGGFSAPSPYRDEGRNPSYGYGRGSGVGVRDTVVM</sequence>
<keyword evidence="3" id="KW-1185">Reference proteome</keyword>
<evidence type="ECO:0000313" key="2">
    <source>
        <dbReference type="EMBL" id="KAL3815370.1"/>
    </source>
</evidence>
<protein>
    <submittedName>
        <fullName evidence="2">Uncharacterized protein</fullName>
    </submittedName>
</protein>
<feature type="compositionally biased region" description="Basic and acidic residues" evidence="1">
    <location>
        <begin position="12"/>
        <end position="26"/>
    </location>
</feature>
<dbReference type="Proteomes" id="UP001530377">
    <property type="component" value="Unassembled WGS sequence"/>
</dbReference>
<dbReference type="EMBL" id="JALLPB020000202">
    <property type="protein sequence ID" value="KAL3815370.1"/>
    <property type="molecule type" value="Genomic_DNA"/>
</dbReference>
<name>A0ABD3RUW9_9STRA</name>
<feature type="compositionally biased region" description="Basic residues" evidence="1">
    <location>
        <begin position="1"/>
        <end position="11"/>
    </location>
</feature>
<feature type="compositionally biased region" description="Basic and acidic residues" evidence="1">
    <location>
        <begin position="233"/>
        <end position="247"/>
    </location>
</feature>
<feature type="region of interest" description="Disordered" evidence="1">
    <location>
        <begin position="387"/>
        <end position="427"/>
    </location>
</feature>
<reference evidence="2 3" key="1">
    <citation type="submission" date="2024-10" db="EMBL/GenBank/DDBJ databases">
        <title>Updated reference genomes for cyclostephanoid diatoms.</title>
        <authorList>
            <person name="Roberts W.R."/>
            <person name="Alverson A.J."/>
        </authorList>
    </citation>
    <scope>NUCLEOTIDE SEQUENCE [LARGE SCALE GENOMIC DNA]</scope>
    <source>
        <strain evidence="2 3">AJA228-03</strain>
    </source>
</reference>
<feature type="compositionally biased region" description="Low complexity" evidence="1">
    <location>
        <begin position="545"/>
        <end position="557"/>
    </location>
</feature>